<dbReference type="VEuPathDB" id="VectorBase:LOC119168216"/>
<dbReference type="GO" id="GO:0005929">
    <property type="term" value="C:cilium"/>
    <property type="evidence" value="ECO:0007669"/>
    <property type="project" value="TreeGrafter"/>
</dbReference>
<evidence type="ECO:0000256" key="3">
    <source>
        <dbReference type="SAM" id="MobiDB-lite"/>
    </source>
</evidence>
<sequence>MDADDLDDLESPVKKTFSSRARRLNIFGNNTADLPTNAFASNGSGEASKAPPKPRRNSGWAAEDSSSSGLFRFRRPSARPQSTVPIEVPKLTKNETVLERDDSDSEIPSIPDLGDFEREDLTAQVAQAPSVPVNRVDTFQQLDNELLKQTAFATLDGCDLRLLAKYLTPEEYLKEPDTVWTWDTLFTEVAAEINKSSDSTQEPDDKQNMPI</sequence>
<dbReference type="PANTHER" id="PTHR33724:SF1">
    <property type="entry name" value="INTRAFLAGELLAR TRANSPORT PROTEIN 43 HOMOLOG"/>
    <property type="match status" value="1"/>
</dbReference>
<name>A0A6M2CSQ9_RHIMP</name>
<dbReference type="AlphaFoldDB" id="A0A6M2CSQ9"/>
<feature type="compositionally biased region" description="Polar residues" evidence="3">
    <location>
        <begin position="27"/>
        <end position="45"/>
    </location>
</feature>
<comment type="similarity">
    <text evidence="1">Belongs to the IFT43 family.</text>
</comment>
<organism evidence="4">
    <name type="scientific">Rhipicephalus microplus</name>
    <name type="common">Cattle tick</name>
    <name type="synonym">Boophilus microplus</name>
    <dbReference type="NCBI Taxonomy" id="6941"/>
    <lineage>
        <taxon>Eukaryota</taxon>
        <taxon>Metazoa</taxon>
        <taxon>Ecdysozoa</taxon>
        <taxon>Arthropoda</taxon>
        <taxon>Chelicerata</taxon>
        <taxon>Arachnida</taxon>
        <taxon>Acari</taxon>
        <taxon>Parasitiformes</taxon>
        <taxon>Ixodida</taxon>
        <taxon>Ixodoidea</taxon>
        <taxon>Ixodidae</taxon>
        <taxon>Rhipicephalinae</taxon>
        <taxon>Rhipicephalus</taxon>
        <taxon>Boophilus</taxon>
    </lineage>
</organism>
<reference evidence="4" key="1">
    <citation type="submission" date="2019-09" db="EMBL/GenBank/DDBJ databases">
        <title>Organ-specific transcriptomic study of the physiology of the cattle tick, Rhipicephalus microplus.</title>
        <authorList>
            <person name="Tirloni L."/>
            <person name="Braz G."/>
            <person name="Gandara A.C.P."/>
            <person name="Sabadin G.A."/>
            <person name="da Silva R.M."/>
            <person name="Guizzo M.G."/>
            <person name="Machado J.A."/>
            <person name="Costa E.P."/>
            <person name="Gomes H.F."/>
            <person name="Moraes J."/>
            <person name="Mota M.B.S."/>
            <person name="Mesquita R.D."/>
            <person name="Alvarenga P.H."/>
            <person name="Alves F."/>
            <person name="Seixas A."/>
            <person name="da Fonseca R.N."/>
            <person name="Fogaca A."/>
            <person name="Logullo C."/>
            <person name="Tanaka A."/>
            <person name="Daffre S."/>
            <person name="Termignoni C."/>
            <person name="Vaz I.S.Jr."/>
            <person name="Oliveira P.L."/>
            <person name="Ribeiro J.M."/>
        </authorList>
    </citation>
    <scope>NUCLEOTIDE SEQUENCE</scope>
    <source>
        <strain evidence="4">Porto Alegre</strain>
    </source>
</reference>
<evidence type="ECO:0000256" key="1">
    <source>
        <dbReference type="ARBA" id="ARBA00007563"/>
    </source>
</evidence>
<dbReference type="PANTHER" id="PTHR33724">
    <property type="entry name" value="INTRAFLAGELLAR TRANSPORT PROTEIN 43 HOMOLOG"/>
    <property type="match status" value="1"/>
</dbReference>
<dbReference type="GO" id="GO:0035721">
    <property type="term" value="P:intraciliary retrograde transport"/>
    <property type="evidence" value="ECO:0007669"/>
    <property type="project" value="TreeGrafter"/>
</dbReference>
<keyword evidence="2" id="KW-0970">Cilium biogenesis/degradation</keyword>
<dbReference type="OrthoDB" id="206950at2759"/>
<dbReference type="InterPro" id="IPR029302">
    <property type="entry name" value="IFT43"/>
</dbReference>
<accession>A0A6M2CSQ9</accession>
<evidence type="ECO:0000256" key="2">
    <source>
        <dbReference type="ARBA" id="ARBA00022794"/>
    </source>
</evidence>
<feature type="region of interest" description="Disordered" evidence="3">
    <location>
        <begin position="24"/>
        <end position="85"/>
    </location>
</feature>
<proteinExistence type="inferred from homology"/>
<protein>
    <recommendedName>
        <fullName evidence="5">Intraflagellar transport protein 43</fullName>
    </recommendedName>
</protein>
<dbReference type="EMBL" id="GHWJ01003936">
    <property type="protein sequence ID" value="NOV36673.1"/>
    <property type="molecule type" value="Transcribed_RNA"/>
</dbReference>
<dbReference type="Pfam" id="PF15305">
    <property type="entry name" value="IFT43"/>
    <property type="match status" value="1"/>
</dbReference>
<evidence type="ECO:0008006" key="5">
    <source>
        <dbReference type="Google" id="ProtNLM"/>
    </source>
</evidence>
<evidence type="ECO:0000313" key="4">
    <source>
        <dbReference type="EMBL" id="NOV36673.1"/>
    </source>
</evidence>
<dbReference type="GO" id="GO:0030991">
    <property type="term" value="C:intraciliary transport particle A"/>
    <property type="evidence" value="ECO:0007669"/>
    <property type="project" value="InterPro"/>
</dbReference>